<dbReference type="GO" id="GO:0006310">
    <property type="term" value="P:DNA recombination"/>
    <property type="evidence" value="ECO:0007669"/>
    <property type="project" value="UniProtKB-KW"/>
</dbReference>
<dbReference type="GO" id="GO:0003887">
    <property type="term" value="F:DNA-directed DNA polymerase activity"/>
    <property type="evidence" value="ECO:0007669"/>
    <property type="project" value="UniProtKB-KW"/>
</dbReference>
<evidence type="ECO:0000256" key="10">
    <source>
        <dbReference type="ARBA" id="ARBA00022801"/>
    </source>
</evidence>
<reference evidence="23 24" key="1">
    <citation type="submission" date="2015-09" db="EMBL/GenBank/DDBJ databases">
        <authorList>
            <consortium name="Pathogen Informatics"/>
        </authorList>
    </citation>
    <scope>NUCLEOTIDE SEQUENCE [LARGE SCALE GENOMIC DNA]</scope>
    <source>
        <strain evidence="23 24">2789STDY5608625</strain>
    </source>
</reference>
<dbReference type="GO" id="GO:0004527">
    <property type="term" value="F:exonuclease activity"/>
    <property type="evidence" value="ECO:0007669"/>
    <property type="project" value="UniProtKB-KW"/>
</dbReference>
<evidence type="ECO:0000259" key="22">
    <source>
        <dbReference type="PROSITE" id="PS50160"/>
    </source>
</evidence>
<feature type="region of interest" description="Disordered" evidence="21">
    <location>
        <begin position="343"/>
        <end position="380"/>
    </location>
</feature>
<keyword evidence="10" id="KW-0378">Hydrolase</keyword>
<dbReference type="Gene3D" id="3.30.1490.70">
    <property type="match status" value="1"/>
</dbReference>
<keyword evidence="18" id="KW-0511">Multifunctional enzyme</keyword>
<proteinExistence type="predicted"/>
<evidence type="ECO:0000256" key="5">
    <source>
        <dbReference type="ARBA" id="ARBA00022695"/>
    </source>
</evidence>
<dbReference type="InterPro" id="IPR052171">
    <property type="entry name" value="NHEJ_LigD"/>
</dbReference>
<dbReference type="GO" id="GO:0046872">
    <property type="term" value="F:metal ion binding"/>
    <property type="evidence" value="ECO:0007669"/>
    <property type="project" value="UniProtKB-KW"/>
</dbReference>
<keyword evidence="6" id="KW-0540">Nuclease</keyword>
<evidence type="ECO:0000256" key="4">
    <source>
        <dbReference type="ARBA" id="ARBA00022679"/>
    </source>
</evidence>
<dbReference type="InterPro" id="IPR033651">
    <property type="entry name" value="PaeLigD_Pol-like"/>
</dbReference>
<dbReference type="NCBIfam" id="TIGR02779">
    <property type="entry name" value="NHEJ_ligase_lig"/>
    <property type="match status" value="1"/>
</dbReference>
<comment type="caution">
    <text evidence="23">The sequence shown here is derived from an EMBL/GenBank/DDBJ whole genome shotgun (WGS) entry which is preliminary data.</text>
</comment>
<dbReference type="EC" id="6.5.1.1" evidence="2"/>
<dbReference type="InterPro" id="IPR014143">
    <property type="entry name" value="NHEJ_ligase_prk"/>
</dbReference>
<dbReference type="InterPro" id="IPR012340">
    <property type="entry name" value="NA-bd_OB-fold"/>
</dbReference>
<dbReference type="Gene3D" id="3.30.470.30">
    <property type="entry name" value="DNA ligase/mRNA capping enzyme"/>
    <property type="match status" value="1"/>
</dbReference>
<evidence type="ECO:0000256" key="7">
    <source>
        <dbReference type="ARBA" id="ARBA00022723"/>
    </source>
</evidence>
<keyword evidence="17" id="KW-0464">Manganese</keyword>
<dbReference type="InterPro" id="IPR014146">
    <property type="entry name" value="LigD_ligase_dom"/>
</dbReference>
<organism evidence="23 24">
    <name type="scientific">Achromobacter aegrifaciens</name>
    <dbReference type="NCBI Taxonomy" id="1287736"/>
    <lineage>
        <taxon>Bacteria</taxon>
        <taxon>Pseudomonadati</taxon>
        <taxon>Pseudomonadota</taxon>
        <taxon>Betaproteobacteria</taxon>
        <taxon>Burkholderiales</taxon>
        <taxon>Alcaligenaceae</taxon>
        <taxon>Achromobacter</taxon>
    </lineage>
</organism>
<dbReference type="CDD" id="cd04862">
    <property type="entry name" value="PaeLigD_Pol_like"/>
    <property type="match status" value="1"/>
</dbReference>
<keyword evidence="14" id="KW-0238">DNA-binding</keyword>
<dbReference type="InterPro" id="IPR012309">
    <property type="entry name" value="DNA_ligase_ATP-dep_C"/>
</dbReference>
<dbReference type="RefSeq" id="WP_082401276.1">
    <property type="nucleotide sequence ID" value="NZ_CYTK01000012.1"/>
</dbReference>
<evidence type="ECO:0000256" key="16">
    <source>
        <dbReference type="ARBA" id="ARBA00023204"/>
    </source>
</evidence>
<evidence type="ECO:0000256" key="20">
    <source>
        <dbReference type="ARBA" id="ARBA00034003"/>
    </source>
</evidence>
<dbReference type="NCBIfam" id="TIGR02776">
    <property type="entry name" value="NHEJ_ligase_prk"/>
    <property type="match status" value="1"/>
</dbReference>
<dbReference type="CDD" id="cd07906">
    <property type="entry name" value="Adenylation_DNA_ligase_LigD_LigC"/>
    <property type="match status" value="1"/>
</dbReference>
<comment type="catalytic activity">
    <reaction evidence="20">
        <text>ATP + (deoxyribonucleotide)n-3'-hydroxyl + 5'-phospho-(deoxyribonucleotide)m = (deoxyribonucleotide)n+m + AMP + diphosphate.</text>
        <dbReference type="EC" id="6.5.1.1"/>
    </reaction>
</comment>
<dbReference type="Pfam" id="PF04679">
    <property type="entry name" value="DNA_ligase_A_C"/>
    <property type="match status" value="1"/>
</dbReference>
<evidence type="ECO:0000313" key="24">
    <source>
        <dbReference type="Proteomes" id="UP000044098"/>
    </source>
</evidence>
<keyword evidence="8" id="KW-0547">Nucleotide-binding</keyword>
<keyword evidence="9" id="KW-0227">DNA damage</keyword>
<keyword evidence="15" id="KW-0233">DNA recombination</keyword>
<feature type="compositionally biased region" description="Low complexity" evidence="21">
    <location>
        <begin position="11"/>
        <end position="22"/>
    </location>
</feature>
<dbReference type="Gene3D" id="2.40.50.140">
    <property type="entry name" value="Nucleic acid-binding proteins"/>
    <property type="match status" value="1"/>
</dbReference>
<dbReference type="GO" id="GO:0005524">
    <property type="term" value="F:ATP binding"/>
    <property type="evidence" value="ECO:0007669"/>
    <property type="project" value="UniProtKB-KW"/>
</dbReference>
<comment type="cofactor">
    <cofactor evidence="1">
        <name>Mn(2+)</name>
        <dbReference type="ChEBI" id="CHEBI:29035"/>
    </cofactor>
</comment>
<feature type="region of interest" description="Disordered" evidence="21">
    <location>
        <begin position="1"/>
        <end position="35"/>
    </location>
</feature>
<gene>
    <name evidence="23" type="ORF">ERS370000_05403</name>
</gene>
<sequence length="666" mass="72144">MGPRLRNGNARSTGRSGRVSGSAVPALPGVESELPPSLKPQLATLVDGVPRHGEDWLYEVKFDGYRMLARVEGSRVQMFTRNGHDWSSKVPHLVTSIQQLNIPSAWIDGEIVVLADNGVPSFQALQNAFDGKRTSNIIFYAFDLPFVAGRDIRGEPLNLRRELLSQLVATGQDDHIRFSEAFCAAPSDLIASACRMGLEGIMAKRQSARYVSSRTDDWVKIKCAQRQEFVIVGYTAPKGGRVGFGALLLGVHEAGGKLRYAGSVGTGFDDRALSDIHERLTALTQKATPVAAGKPKSSRDVQWVAPLLVCEVSFSEWTAGGHVRHATFRGLRTDKPAPVITRERALPASSVESKPKAPALAPSTAPRPSARAKLGKLSNPDRVIDPSTGLTKLDLARYYGLVAPLLVTHLKARPVSFVRAPSGIQGQLFFQKHLDAPIPGVASLPKGLHPGHPALLEVPTPDAVMSAAQMNVIEFHTWNAVKSAIEKPDRLILDLDPGEGVSWPAVQQAAQLVRVLLQGLGLEGWLKTSGGKGLHVVVPLRRQYDWEVVKGFSAAMVRHLARTLPQLFVAKSGPSNRVGKIFVDYLRNGFGATTAAAWSARARPGLGVSVPLSWDELGKVTGGGQWNISNIRERLEVANSPWEEYAPQSIGKAIIAIDDILERPKR</sequence>
<name>A0AAD2J4N7_ACHAE</name>
<keyword evidence="16" id="KW-0234">DNA repair</keyword>
<keyword evidence="7" id="KW-0479">Metal-binding</keyword>
<evidence type="ECO:0000256" key="18">
    <source>
        <dbReference type="ARBA" id="ARBA00023268"/>
    </source>
</evidence>
<feature type="domain" description="ATP-dependent DNA ligase family profile" evidence="22">
    <location>
        <begin position="130"/>
        <end position="222"/>
    </location>
</feature>
<dbReference type="NCBIfam" id="TIGR02778">
    <property type="entry name" value="ligD_pol"/>
    <property type="match status" value="1"/>
</dbReference>
<dbReference type="Pfam" id="PF01068">
    <property type="entry name" value="DNA_ligase_A_M"/>
    <property type="match status" value="1"/>
</dbReference>
<dbReference type="PANTHER" id="PTHR42705">
    <property type="entry name" value="BIFUNCTIONAL NON-HOMOLOGOUS END JOINING PROTEIN LIGD"/>
    <property type="match status" value="1"/>
</dbReference>
<keyword evidence="4" id="KW-0808">Transferase</keyword>
<dbReference type="SUPFAM" id="SSF50249">
    <property type="entry name" value="Nucleic acid-binding proteins"/>
    <property type="match status" value="1"/>
</dbReference>
<dbReference type="AlphaFoldDB" id="A0AAD2J4N7"/>
<evidence type="ECO:0000256" key="14">
    <source>
        <dbReference type="ARBA" id="ARBA00023125"/>
    </source>
</evidence>
<evidence type="ECO:0000256" key="6">
    <source>
        <dbReference type="ARBA" id="ARBA00022722"/>
    </source>
</evidence>
<evidence type="ECO:0000313" key="23">
    <source>
        <dbReference type="EMBL" id="CUJ70691.1"/>
    </source>
</evidence>
<keyword evidence="3 23" id="KW-0436">Ligase</keyword>
<feature type="compositionally biased region" description="Low complexity" evidence="21">
    <location>
        <begin position="357"/>
        <end position="372"/>
    </location>
</feature>
<dbReference type="GO" id="GO:0003910">
    <property type="term" value="F:DNA ligase (ATP) activity"/>
    <property type="evidence" value="ECO:0007669"/>
    <property type="project" value="UniProtKB-EC"/>
</dbReference>
<evidence type="ECO:0000256" key="1">
    <source>
        <dbReference type="ARBA" id="ARBA00001936"/>
    </source>
</evidence>
<evidence type="ECO:0000256" key="13">
    <source>
        <dbReference type="ARBA" id="ARBA00022932"/>
    </source>
</evidence>
<dbReference type="InterPro" id="IPR012310">
    <property type="entry name" value="DNA_ligase_ATP-dep_cent"/>
</dbReference>
<evidence type="ECO:0000256" key="8">
    <source>
        <dbReference type="ARBA" id="ARBA00022741"/>
    </source>
</evidence>
<evidence type="ECO:0000256" key="21">
    <source>
        <dbReference type="SAM" id="MobiDB-lite"/>
    </source>
</evidence>
<dbReference type="SUPFAM" id="SSF56091">
    <property type="entry name" value="DNA ligase/mRNA capping enzyme, catalytic domain"/>
    <property type="match status" value="1"/>
</dbReference>
<dbReference type="GO" id="GO:0006281">
    <property type="term" value="P:DNA repair"/>
    <property type="evidence" value="ECO:0007669"/>
    <property type="project" value="UniProtKB-KW"/>
</dbReference>
<dbReference type="Proteomes" id="UP000044098">
    <property type="component" value="Unassembled WGS sequence"/>
</dbReference>
<evidence type="ECO:0000256" key="11">
    <source>
        <dbReference type="ARBA" id="ARBA00022839"/>
    </source>
</evidence>
<dbReference type="CDD" id="cd07971">
    <property type="entry name" value="OBF_DNA_ligase_LigD"/>
    <property type="match status" value="1"/>
</dbReference>
<evidence type="ECO:0000256" key="12">
    <source>
        <dbReference type="ARBA" id="ARBA00022840"/>
    </source>
</evidence>
<evidence type="ECO:0000256" key="15">
    <source>
        <dbReference type="ARBA" id="ARBA00023172"/>
    </source>
</evidence>
<keyword evidence="13" id="KW-0239">DNA-directed DNA polymerase</keyword>
<evidence type="ECO:0000256" key="19">
    <source>
        <dbReference type="ARBA" id="ARBA00029943"/>
    </source>
</evidence>
<keyword evidence="5" id="KW-0548">Nucleotidyltransferase</keyword>
<dbReference type="InterPro" id="IPR014145">
    <property type="entry name" value="LigD_pol_dom"/>
</dbReference>
<keyword evidence="12" id="KW-0067">ATP-binding</keyword>
<dbReference type="Gene3D" id="3.90.920.10">
    <property type="entry name" value="DNA primase, PRIM domain"/>
    <property type="match status" value="1"/>
</dbReference>
<dbReference type="GO" id="GO:0003677">
    <property type="term" value="F:DNA binding"/>
    <property type="evidence" value="ECO:0007669"/>
    <property type="project" value="UniProtKB-KW"/>
</dbReference>
<keyword evidence="11" id="KW-0269">Exonuclease</keyword>
<evidence type="ECO:0000256" key="17">
    <source>
        <dbReference type="ARBA" id="ARBA00023211"/>
    </source>
</evidence>
<accession>A0AAD2J4N7</accession>
<dbReference type="Pfam" id="PF21686">
    <property type="entry name" value="LigD_Prim-Pol"/>
    <property type="match status" value="1"/>
</dbReference>
<dbReference type="PANTHER" id="PTHR42705:SF2">
    <property type="entry name" value="BIFUNCTIONAL NON-HOMOLOGOUS END JOINING PROTEIN LIGD"/>
    <property type="match status" value="1"/>
</dbReference>
<evidence type="ECO:0000256" key="2">
    <source>
        <dbReference type="ARBA" id="ARBA00012727"/>
    </source>
</evidence>
<evidence type="ECO:0000256" key="9">
    <source>
        <dbReference type="ARBA" id="ARBA00022763"/>
    </source>
</evidence>
<dbReference type="EMBL" id="CYTK01000012">
    <property type="protein sequence ID" value="CUJ70691.1"/>
    <property type="molecule type" value="Genomic_DNA"/>
</dbReference>
<protein>
    <recommendedName>
        <fullName evidence="2">DNA ligase (ATP)</fullName>
        <ecNumber evidence="2">6.5.1.1</ecNumber>
    </recommendedName>
    <alternativeName>
        <fullName evidence="19">NHEJ DNA polymerase</fullName>
    </alternativeName>
</protein>
<dbReference type="PROSITE" id="PS50160">
    <property type="entry name" value="DNA_LIGASE_A3"/>
    <property type="match status" value="1"/>
</dbReference>
<evidence type="ECO:0000256" key="3">
    <source>
        <dbReference type="ARBA" id="ARBA00022598"/>
    </source>
</evidence>